<keyword evidence="2" id="KW-1185">Reference proteome</keyword>
<protein>
    <submittedName>
        <fullName evidence="1">Uncharacterized protein</fullName>
    </submittedName>
</protein>
<evidence type="ECO:0000313" key="2">
    <source>
        <dbReference type="Proteomes" id="UP000242180"/>
    </source>
</evidence>
<name>A0A1X2H904_SYNRA</name>
<dbReference type="EMBL" id="MCGN01000007">
    <property type="protein sequence ID" value="ORY95035.1"/>
    <property type="molecule type" value="Genomic_DNA"/>
</dbReference>
<reference evidence="1 2" key="1">
    <citation type="submission" date="2016-07" db="EMBL/GenBank/DDBJ databases">
        <title>Pervasive Adenine N6-methylation of Active Genes in Fungi.</title>
        <authorList>
            <consortium name="DOE Joint Genome Institute"/>
            <person name="Mondo S.J."/>
            <person name="Dannebaum R.O."/>
            <person name="Kuo R.C."/>
            <person name="Labutti K."/>
            <person name="Haridas S."/>
            <person name="Kuo A."/>
            <person name="Salamov A."/>
            <person name="Ahrendt S.R."/>
            <person name="Lipzen A."/>
            <person name="Sullivan W."/>
            <person name="Andreopoulos W.B."/>
            <person name="Clum A."/>
            <person name="Lindquist E."/>
            <person name="Daum C."/>
            <person name="Ramamoorthy G.K."/>
            <person name="Gryganskyi A."/>
            <person name="Culley D."/>
            <person name="Magnuson J.K."/>
            <person name="James T.Y."/>
            <person name="O'Malley M.A."/>
            <person name="Stajich J.E."/>
            <person name="Spatafora J.W."/>
            <person name="Visel A."/>
            <person name="Grigoriev I.V."/>
        </authorList>
    </citation>
    <scope>NUCLEOTIDE SEQUENCE [LARGE SCALE GENOMIC DNA]</scope>
    <source>
        <strain evidence="1 2">NRRL 2496</strain>
    </source>
</reference>
<proteinExistence type="predicted"/>
<comment type="caution">
    <text evidence="1">The sequence shown here is derived from an EMBL/GenBank/DDBJ whole genome shotgun (WGS) entry which is preliminary data.</text>
</comment>
<accession>A0A1X2H904</accession>
<evidence type="ECO:0000313" key="1">
    <source>
        <dbReference type="EMBL" id="ORY95035.1"/>
    </source>
</evidence>
<dbReference type="Proteomes" id="UP000242180">
    <property type="component" value="Unassembled WGS sequence"/>
</dbReference>
<dbReference type="InParanoid" id="A0A1X2H904"/>
<gene>
    <name evidence="1" type="ORF">BCR43DRAFT_495034</name>
</gene>
<organism evidence="1 2">
    <name type="scientific">Syncephalastrum racemosum</name>
    <name type="common">Filamentous fungus</name>
    <dbReference type="NCBI Taxonomy" id="13706"/>
    <lineage>
        <taxon>Eukaryota</taxon>
        <taxon>Fungi</taxon>
        <taxon>Fungi incertae sedis</taxon>
        <taxon>Mucoromycota</taxon>
        <taxon>Mucoromycotina</taxon>
        <taxon>Mucoromycetes</taxon>
        <taxon>Mucorales</taxon>
        <taxon>Syncephalastraceae</taxon>
        <taxon>Syncephalastrum</taxon>
    </lineage>
</organism>
<dbReference type="AlphaFoldDB" id="A0A1X2H904"/>
<sequence length="122" mass="13639">MVSSPLCCYPTDLSIRRLICSQVVPVCFVTVGQWHVGQYFTGGLDRLGVGRYRYLYEQHMVPITVCSAPLPSTAGRYLLGPNPMQLVCICCITYCHRPHRPGQTCGNKSTCVSFVSIHKYHV</sequence>